<dbReference type="Proteomes" id="UP000824998">
    <property type="component" value="Unassembled WGS sequence"/>
</dbReference>
<comment type="caution">
    <text evidence="1">The sequence shown here is derived from an EMBL/GenBank/DDBJ whole genome shotgun (WGS) entry which is preliminary data.</text>
</comment>
<dbReference type="AlphaFoldDB" id="A0A9P8C1V1"/>
<reference evidence="1" key="1">
    <citation type="journal article" date="2021" name="IMA Fungus">
        <title>Genomic characterization of three marine fungi, including Emericellopsis atlantica sp. nov. with signatures of a generalist lifestyle and marine biomass degradation.</title>
        <authorList>
            <person name="Hagestad O.C."/>
            <person name="Hou L."/>
            <person name="Andersen J.H."/>
            <person name="Hansen E.H."/>
            <person name="Altermark B."/>
            <person name="Li C."/>
            <person name="Kuhnert E."/>
            <person name="Cox R.J."/>
            <person name="Crous P.W."/>
            <person name="Spatafora J.W."/>
            <person name="Lail K."/>
            <person name="Amirebrahimi M."/>
            <person name="Lipzen A."/>
            <person name="Pangilinan J."/>
            <person name="Andreopoulos W."/>
            <person name="Hayes R.D."/>
            <person name="Ng V."/>
            <person name="Grigoriev I.V."/>
            <person name="Jackson S.A."/>
            <person name="Sutton T.D.S."/>
            <person name="Dobson A.D.W."/>
            <person name="Rama T."/>
        </authorList>
    </citation>
    <scope>NUCLEOTIDE SEQUENCE</scope>
    <source>
        <strain evidence="1">TRa018bII</strain>
    </source>
</reference>
<evidence type="ECO:0000313" key="1">
    <source>
        <dbReference type="EMBL" id="KAG9229516.1"/>
    </source>
</evidence>
<protein>
    <recommendedName>
        <fullName evidence="3">F-box domain-containing protein</fullName>
    </recommendedName>
</protein>
<evidence type="ECO:0000313" key="2">
    <source>
        <dbReference type="Proteomes" id="UP000824998"/>
    </source>
</evidence>
<sequence length="429" mass="49577">MVDTNCHELATQMLRDTPPEIASSICEYLERPDLRNVRLLNRVFDSAARRILFRTIFLKVNSLSFSRLSKISKNETLRHCVEVVMYDGRELDLSEIPDFEDWLHYNAARGIGLATLQKREGFLARFSQQQLQEYHFNFCRYATLAQEQISQEGNEVEWLREATRRFPRLSAIEYAESEPDPEYGRELQQLNLFSHMAQQILAEPDEGLGVYNAHFWALVRAVFCGQERPQQVKFAPNLCSFKLSHGDHPGRFHSQANFLPTKLFDKPLHWKYLKKLSLENLVLSPTCLQQLIQGHSSTPRSLELSDMSLRHGDETISGSSRALWIRMVVFLSQTLSLERVRLVGYFTTDTNEAWSTGDGFVSPPLQERCLLRRIEYFITHGGTCPFTPKTSATASDVDLAVSQNEAPWIPEHSWTWEEDDTWRFVALRL</sequence>
<dbReference type="OrthoDB" id="4156171at2759"/>
<organism evidence="1 2">
    <name type="scientific">Amylocarpus encephaloides</name>
    <dbReference type="NCBI Taxonomy" id="45428"/>
    <lineage>
        <taxon>Eukaryota</taxon>
        <taxon>Fungi</taxon>
        <taxon>Dikarya</taxon>
        <taxon>Ascomycota</taxon>
        <taxon>Pezizomycotina</taxon>
        <taxon>Leotiomycetes</taxon>
        <taxon>Helotiales</taxon>
        <taxon>Helotiales incertae sedis</taxon>
        <taxon>Amylocarpus</taxon>
    </lineage>
</organism>
<name>A0A9P8C1V1_9HELO</name>
<accession>A0A9P8C1V1</accession>
<dbReference type="EMBL" id="MU251759">
    <property type="protein sequence ID" value="KAG9229516.1"/>
    <property type="molecule type" value="Genomic_DNA"/>
</dbReference>
<proteinExistence type="predicted"/>
<keyword evidence="2" id="KW-1185">Reference proteome</keyword>
<gene>
    <name evidence="1" type="ORF">BJ875DRAFT_523113</name>
</gene>
<evidence type="ECO:0008006" key="3">
    <source>
        <dbReference type="Google" id="ProtNLM"/>
    </source>
</evidence>